<protein>
    <submittedName>
        <fullName evidence="1">Tim44-like domain containing protein</fullName>
    </submittedName>
</protein>
<keyword evidence="2" id="KW-1185">Reference proteome</keyword>
<evidence type="ECO:0000313" key="1">
    <source>
        <dbReference type="EMBL" id="KAJ4719525.1"/>
    </source>
</evidence>
<comment type="caution">
    <text evidence="1">The sequence shown here is derived from an EMBL/GenBank/DDBJ whole genome shotgun (WGS) entry which is preliminary data.</text>
</comment>
<evidence type="ECO:0000313" key="2">
    <source>
        <dbReference type="Proteomes" id="UP001164539"/>
    </source>
</evidence>
<dbReference type="Proteomes" id="UP001164539">
    <property type="component" value="Chromosome 4"/>
</dbReference>
<name>A0ACC1Y7F2_MELAZ</name>
<proteinExistence type="predicted"/>
<gene>
    <name evidence="1" type="ORF">OWV82_007493</name>
</gene>
<dbReference type="EMBL" id="CM051397">
    <property type="protein sequence ID" value="KAJ4719525.1"/>
    <property type="molecule type" value="Genomic_DNA"/>
</dbReference>
<accession>A0ACC1Y7F2</accession>
<organism evidence="1 2">
    <name type="scientific">Melia azedarach</name>
    <name type="common">Chinaberry tree</name>
    <dbReference type="NCBI Taxonomy" id="155640"/>
    <lineage>
        <taxon>Eukaryota</taxon>
        <taxon>Viridiplantae</taxon>
        <taxon>Streptophyta</taxon>
        <taxon>Embryophyta</taxon>
        <taxon>Tracheophyta</taxon>
        <taxon>Spermatophyta</taxon>
        <taxon>Magnoliopsida</taxon>
        <taxon>eudicotyledons</taxon>
        <taxon>Gunneridae</taxon>
        <taxon>Pentapetalae</taxon>
        <taxon>rosids</taxon>
        <taxon>malvids</taxon>
        <taxon>Sapindales</taxon>
        <taxon>Meliaceae</taxon>
        <taxon>Melia</taxon>
    </lineage>
</organism>
<reference evidence="1 2" key="1">
    <citation type="journal article" date="2023" name="Science">
        <title>Complex scaffold remodeling in plant triterpene biosynthesis.</title>
        <authorList>
            <person name="De La Pena R."/>
            <person name="Hodgson H."/>
            <person name="Liu J.C."/>
            <person name="Stephenson M.J."/>
            <person name="Martin A.C."/>
            <person name="Owen C."/>
            <person name="Harkess A."/>
            <person name="Leebens-Mack J."/>
            <person name="Jimenez L.E."/>
            <person name="Osbourn A."/>
            <person name="Sattely E.S."/>
        </authorList>
    </citation>
    <scope>NUCLEOTIDE SEQUENCE [LARGE SCALE GENOMIC DNA]</scope>
    <source>
        <strain evidence="2">cv. JPN11</strain>
        <tissue evidence="1">Leaf</tissue>
    </source>
</reference>
<sequence>MSRKYKNKTGIMDMDQREEQSQSVNPCQRLYNFMMKFLARSAHKMPKEACSSRSSQPVHPMAASGTLPNEDDDQKAKTCSPHQEKDKTDSEEKKREQEEVEEEEEEEEEEEDDDEEEATAHSQPKAPKKMVSINDNVETITSSSKKRKKKSKRKKKKEQEILDDIDSKPLKSILKVTSDLNNNVSETPPSILSRADGA</sequence>